<sequence length="511" mass="56678">MSEDSADDHRPSSVQQFLNSCSKWIEAGDSHQSENSVSELVKFLETVADAALSDPDNVDAKNNALEVLSEIYGYLCSPSSNQEVIDALSYELPKTVSKFAGVSDRCLDIADSVIDRFVATCSPRDMLSILCEALSKTIKASAYVAPLLSGLSKVILYIQRRHFEQVKVAVPVIVSVLKVISLESEDGDTEIEGLFDRAIVMTFRSVQQEGIVNEKLRALLGLYVLQSMALVSVGISYKTSSCHHLVSQLSSFFPYCNISYYGLITGSDVDKMTNIVRGEDEDDYMSCLSYVKHGASLSVIWGHILDGVAQAAKEDLTAVKDELRSDQTKRWQAVGMLKHIYSFVNLPWDLKKQAIDFLLCITDRNISQNCDDEHMDFSSYIPSLFAALQAIEMVIIYAPDTMLRKHAFDAFKRVLADIPTSQRFDILKALITNCDSSSMIAILIDLVKGEMHMESCKRISMGNTEVQQTGNKECPNTFFWNATVLELVELILRPPKGGPPSLPEHGDALFS</sequence>
<dbReference type="InterPro" id="IPR016024">
    <property type="entry name" value="ARM-type_fold"/>
</dbReference>
<dbReference type="EMBL" id="OIVN01006297">
    <property type="protein sequence ID" value="SPD30025.1"/>
    <property type="molecule type" value="Genomic_DNA"/>
</dbReference>
<proteinExistence type="predicted"/>
<protein>
    <recommendedName>
        <fullName evidence="2">Aberrant root formation protein 4</fullName>
    </recommendedName>
</protein>
<gene>
    <name evidence="1" type="ORF">FSB_LOCUS57907</name>
</gene>
<name>A0A2N9J096_FAGSY</name>
<dbReference type="AlphaFoldDB" id="A0A2N9J096"/>
<organism evidence="1">
    <name type="scientific">Fagus sylvatica</name>
    <name type="common">Beechnut</name>
    <dbReference type="NCBI Taxonomy" id="28930"/>
    <lineage>
        <taxon>Eukaryota</taxon>
        <taxon>Viridiplantae</taxon>
        <taxon>Streptophyta</taxon>
        <taxon>Embryophyta</taxon>
        <taxon>Tracheophyta</taxon>
        <taxon>Spermatophyta</taxon>
        <taxon>Magnoliopsida</taxon>
        <taxon>eudicotyledons</taxon>
        <taxon>Gunneridae</taxon>
        <taxon>Pentapetalae</taxon>
        <taxon>rosids</taxon>
        <taxon>fabids</taxon>
        <taxon>Fagales</taxon>
        <taxon>Fagaceae</taxon>
        <taxon>Fagus</taxon>
    </lineage>
</organism>
<evidence type="ECO:0008006" key="2">
    <source>
        <dbReference type="Google" id="ProtNLM"/>
    </source>
</evidence>
<dbReference type="PANTHER" id="PTHR15430">
    <property type="entry name" value="GLOMULIN"/>
    <property type="match status" value="1"/>
</dbReference>
<dbReference type="InterPro" id="IPR019516">
    <property type="entry name" value="Glomulin/ALF4"/>
</dbReference>
<dbReference type="InterPro" id="IPR013877">
    <property type="entry name" value="YAP-bd/ALF4/Glomulin"/>
</dbReference>
<dbReference type="GO" id="GO:0055105">
    <property type="term" value="F:ubiquitin-protein transferase inhibitor activity"/>
    <property type="evidence" value="ECO:0007669"/>
    <property type="project" value="TreeGrafter"/>
</dbReference>
<dbReference type="SUPFAM" id="SSF48371">
    <property type="entry name" value="ARM repeat"/>
    <property type="match status" value="1"/>
</dbReference>
<reference evidence="1" key="1">
    <citation type="submission" date="2018-02" db="EMBL/GenBank/DDBJ databases">
        <authorList>
            <person name="Cohen D.B."/>
            <person name="Kent A.D."/>
        </authorList>
    </citation>
    <scope>NUCLEOTIDE SEQUENCE</scope>
</reference>
<dbReference type="Pfam" id="PF08568">
    <property type="entry name" value="Kinetochor_Ybp2"/>
    <property type="match status" value="2"/>
</dbReference>
<dbReference type="GO" id="GO:0005737">
    <property type="term" value="C:cytoplasm"/>
    <property type="evidence" value="ECO:0007669"/>
    <property type="project" value="TreeGrafter"/>
</dbReference>
<dbReference type="PANTHER" id="PTHR15430:SF1">
    <property type="entry name" value="GLOMULIN"/>
    <property type="match status" value="1"/>
</dbReference>
<accession>A0A2N9J096</accession>
<evidence type="ECO:0000313" key="1">
    <source>
        <dbReference type="EMBL" id="SPD30025.1"/>
    </source>
</evidence>